<name>A0ABQ6DWZ0_9GAMM</name>
<dbReference type="Proteomes" id="UP001157353">
    <property type="component" value="Unassembled WGS sequence"/>
</dbReference>
<protein>
    <submittedName>
        <fullName evidence="1">Uncharacterized protein</fullName>
    </submittedName>
</protein>
<evidence type="ECO:0000313" key="2">
    <source>
        <dbReference type="Proteomes" id="UP001157353"/>
    </source>
</evidence>
<evidence type="ECO:0000313" key="1">
    <source>
        <dbReference type="EMBL" id="GLS89510.1"/>
    </source>
</evidence>
<proteinExistence type="predicted"/>
<sequence length="69" mass="7747">MVIPQTKIVENIVDVISIKRVKGKEYKNQLIAKAKNEPIKKRVAFTFPSVGLIRVPAKANIRFISATVK</sequence>
<dbReference type="EMBL" id="BSPQ01000001">
    <property type="protein sequence ID" value="GLS89510.1"/>
    <property type="molecule type" value="Genomic_DNA"/>
</dbReference>
<comment type="caution">
    <text evidence="1">The sequence shown here is derived from an EMBL/GenBank/DDBJ whole genome shotgun (WGS) entry which is preliminary data.</text>
</comment>
<keyword evidence="2" id="KW-1185">Reference proteome</keyword>
<reference evidence="2" key="1">
    <citation type="journal article" date="2019" name="Int. J. Syst. Evol. Microbiol.">
        <title>The Global Catalogue of Microorganisms (GCM) 10K type strain sequencing project: providing services to taxonomists for standard genome sequencing and annotation.</title>
        <authorList>
            <consortium name="The Broad Institute Genomics Platform"/>
            <consortium name="The Broad Institute Genome Sequencing Center for Infectious Disease"/>
            <person name="Wu L."/>
            <person name="Ma J."/>
        </authorList>
    </citation>
    <scope>NUCLEOTIDE SEQUENCE [LARGE SCALE GENOMIC DNA]</scope>
    <source>
        <strain evidence="2">NBRC 103166</strain>
    </source>
</reference>
<organism evidence="1 2">
    <name type="scientific">Psychromonas marina</name>
    <dbReference type="NCBI Taxonomy" id="88364"/>
    <lineage>
        <taxon>Bacteria</taxon>
        <taxon>Pseudomonadati</taxon>
        <taxon>Pseudomonadota</taxon>
        <taxon>Gammaproteobacteria</taxon>
        <taxon>Alteromonadales</taxon>
        <taxon>Psychromonadaceae</taxon>
        <taxon>Psychromonas</taxon>
    </lineage>
</organism>
<gene>
    <name evidence="1" type="ORF">GCM10007916_05770</name>
</gene>
<accession>A0ABQ6DWZ0</accession>